<dbReference type="PIRSF" id="PIRSF006054">
    <property type="entry name" value="UCP006054"/>
    <property type="match status" value="1"/>
</dbReference>
<evidence type="ECO:0000259" key="2">
    <source>
        <dbReference type="Pfam" id="PF03313"/>
    </source>
</evidence>
<organism evidence="3 4">
    <name type="scientific">Photobacterium swingsii</name>
    <dbReference type="NCBI Taxonomy" id="680026"/>
    <lineage>
        <taxon>Bacteria</taxon>
        <taxon>Pseudomonadati</taxon>
        <taxon>Pseudomonadota</taxon>
        <taxon>Gammaproteobacteria</taxon>
        <taxon>Vibrionales</taxon>
        <taxon>Vibrionaceae</taxon>
        <taxon>Photobacterium</taxon>
    </lineage>
</organism>
<dbReference type="InterPro" id="IPR005130">
    <property type="entry name" value="Ser_deHydtase-like_asu"/>
</dbReference>
<protein>
    <recommendedName>
        <fullName evidence="1">UPF0597 protein C9I94_12020</fullName>
    </recommendedName>
</protein>
<dbReference type="EMBL" id="PYLZ01000006">
    <property type="protein sequence ID" value="PSW24061.1"/>
    <property type="molecule type" value="Genomic_DNA"/>
</dbReference>
<dbReference type="Proteomes" id="UP000240481">
    <property type="component" value="Unassembled WGS sequence"/>
</dbReference>
<dbReference type="PANTHER" id="PTHR30501">
    <property type="entry name" value="UPF0597 PROTEIN YHAM"/>
    <property type="match status" value="1"/>
</dbReference>
<dbReference type="RefSeq" id="WP_048898148.1">
    <property type="nucleotide sequence ID" value="NZ_AP024852.1"/>
</dbReference>
<evidence type="ECO:0000313" key="3">
    <source>
        <dbReference type="EMBL" id="PSW24061.1"/>
    </source>
</evidence>
<comment type="similarity">
    <text evidence="1">Belongs to the UPF0597 family.</text>
</comment>
<dbReference type="InterPro" id="IPR021144">
    <property type="entry name" value="UPF0597"/>
</dbReference>
<keyword evidence="4" id="KW-1185">Reference proteome</keyword>
<dbReference type="OrthoDB" id="41906at2"/>
<dbReference type="PANTHER" id="PTHR30501:SF2">
    <property type="entry name" value="UPF0597 PROTEIN YHAM"/>
    <property type="match status" value="1"/>
</dbReference>
<sequence length="425" mass="44636">MKAQWKQYISIINSVVKPALGCTEPISAAYASSAVASMLGGTPETLKVFVSDNLYKNSMGVFVPGTGKIGLHIASAAGAVAGDFEAGLEVLAKITPSDVEQAQALIDAGNVEVSRYNTSEFIFCRVIATKGKDTAEITISGGHTRIVEKRFNNEVTFSADKEEGAASTASICDGVEISIRDIYDFATQADFADIEFILEAKKLNVALSLEGMEHEYGLQIGRTMDNSMADGMMGKCLSNEILMYTSAASDARMGGATLPAMSNYGSGNQGIAATVPVVKTADFVGANDETLARALIMSHLGAVYIKSHYPPLSAFCGNTATSSAAAMAMVYLRGGDFAQSCFAIQNVLSDTTGMVCDGAKATCAMKVGSSSQAAVKSMLLAMNNHAAAMQGVISRDVEKTIRNIGRMVSVGMGQTDKEIIEIMSV</sequence>
<evidence type="ECO:0000256" key="1">
    <source>
        <dbReference type="HAMAP-Rule" id="MF_01845"/>
    </source>
</evidence>
<comment type="caution">
    <text evidence="3">The sequence shown here is derived from an EMBL/GenBank/DDBJ whole genome shotgun (WGS) entry which is preliminary data.</text>
</comment>
<gene>
    <name evidence="3" type="ORF">C9I94_12020</name>
</gene>
<name>A0A0J8VFK9_9GAMM</name>
<evidence type="ECO:0000313" key="4">
    <source>
        <dbReference type="Proteomes" id="UP000240481"/>
    </source>
</evidence>
<accession>A0A0J8VFK9</accession>
<dbReference type="GO" id="GO:0080146">
    <property type="term" value="F:L-cysteine desulfhydrase activity"/>
    <property type="evidence" value="ECO:0007669"/>
    <property type="project" value="TreeGrafter"/>
</dbReference>
<dbReference type="HAMAP" id="MF_01845">
    <property type="entry name" value="UPF0597"/>
    <property type="match status" value="1"/>
</dbReference>
<dbReference type="AlphaFoldDB" id="A0A0J8VFK9"/>
<feature type="domain" description="Serine dehydratase-like alpha subunit" evidence="2">
    <location>
        <begin position="86"/>
        <end position="420"/>
    </location>
</feature>
<dbReference type="STRING" id="680026.AB733_07255"/>
<proteinExistence type="inferred from homology"/>
<dbReference type="Pfam" id="PF03313">
    <property type="entry name" value="SDH_alpha"/>
    <property type="match status" value="1"/>
</dbReference>
<dbReference type="GO" id="GO:0019450">
    <property type="term" value="P:L-cysteine catabolic process to pyruvate"/>
    <property type="evidence" value="ECO:0007669"/>
    <property type="project" value="TreeGrafter"/>
</dbReference>
<reference evidence="3 4" key="1">
    <citation type="submission" date="2018-01" db="EMBL/GenBank/DDBJ databases">
        <title>Whole genome sequencing of Histamine producing bacteria.</title>
        <authorList>
            <person name="Butler K."/>
        </authorList>
    </citation>
    <scope>NUCLEOTIDE SEQUENCE [LARGE SCALE GENOMIC DNA]</scope>
    <source>
        <strain evidence="3 4">DSM 24669</strain>
    </source>
</reference>